<feature type="chain" id="PRO_5047059098" description="Entericidin EcnA/B family protein" evidence="1">
    <location>
        <begin position="18"/>
        <end position="46"/>
    </location>
</feature>
<sequence>MTRYCAYALIFATSLLAGCETTSAALDGVGGVFMGASEDVRSIGRR</sequence>
<proteinExistence type="predicted"/>
<reference evidence="2 3" key="1">
    <citation type="submission" date="2022-05" db="EMBL/GenBank/DDBJ databases">
        <title>Seasonal and diel survey of microbial diversity of the Tyrrhenian coast.</title>
        <authorList>
            <person name="Gattoni G."/>
            <person name="Corral P."/>
        </authorList>
    </citation>
    <scope>NUCLEOTIDE SEQUENCE [LARGE SCALE GENOMIC DNA]</scope>
    <source>
        <strain evidence="2 3">V10</strain>
    </source>
</reference>
<comment type="caution">
    <text evidence="2">The sequence shown here is derived from an EMBL/GenBank/DDBJ whole genome shotgun (WGS) entry which is preliminary data.</text>
</comment>
<gene>
    <name evidence="2" type="ORF">M3N55_03485</name>
</gene>
<name>A0ABT0LYW6_9RHOB</name>
<feature type="signal peptide" evidence="1">
    <location>
        <begin position="1"/>
        <end position="17"/>
    </location>
</feature>
<organism evidence="2 3">
    <name type="scientific">Roseinatronobacter domitianus</name>
    <dbReference type="NCBI Taxonomy" id="2940293"/>
    <lineage>
        <taxon>Bacteria</taxon>
        <taxon>Pseudomonadati</taxon>
        <taxon>Pseudomonadota</taxon>
        <taxon>Alphaproteobacteria</taxon>
        <taxon>Rhodobacterales</taxon>
        <taxon>Paracoccaceae</taxon>
        <taxon>Roseinatronobacter</taxon>
    </lineage>
</organism>
<dbReference type="PROSITE" id="PS51257">
    <property type="entry name" value="PROKAR_LIPOPROTEIN"/>
    <property type="match status" value="1"/>
</dbReference>
<keyword evidence="3" id="KW-1185">Reference proteome</keyword>
<keyword evidence="1" id="KW-0732">Signal</keyword>
<evidence type="ECO:0008006" key="4">
    <source>
        <dbReference type="Google" id="ProtNLM"/>
    </source>
</evidence>
<dbReference type="RefSeq" id="WP_249056415.1">
    <property type="nucleotide sequence ID" value="NZ_JALZWP010000002.1"/>
</dbReference>
<dbReference type="Proteomes" id="UP001202550">
    <property type="component" value="Unassembled WGS sequence"/>
</dbReference>
<evidence type="ECO:0000313" key="2">
    <source>
        <dbReference type="EMBL" id="MCL1627783.1"/>
    </source>
</evidence>
<evidence type="ECO:0000256" key="1">
    <source>
        <dbReference type="SAM" id="SignalP"/>
    </source>
</evidence>
<protein>
    <recommendedName>
        <fullName evidence="4">Entericidin EcnA/B family protein</fullName>
    </recommendedName>
</protein>
<accession>A0ABT0LYW6</accession>
<dbReference type="EMBL" id="JALZWP010000002">
    <property type="protein sequence ID" value="MCL1627783.1"/>
    <property type="molecule type" value="Genomic_DNA"/>
</dbReference>
<evidence type="ECO:0000313" key="3">
    <source>
        <dbReference type="Proteomes" id="UP001202550"/>
    </source>
</evidence>